<protein>
    <submittedName>
        <fullName evidence="2">Uncharacterized protein</fullName>
    </submittedName>
</protein>
<feature type="region of interest" description="Disordered" evidence="1">
    <location>
        <begin position="140"/>
        <end position="188"/>
    </location>
</feature>
<sequence>MSPDAEETADTEQRSATHGRLIEEDLPSLVRAAGWDSIGSLGEKSCLGTADLEEAVRETKWIGSSSASDVPPSEATAIAEDIARDAERLGWSPQEGSGPNGDRLYGATKEDLTLVVTHQTGGGRASLSLAIHSPCLEMPEGHTLTRSTLDPMYGSGDELYPGEDTSKFTNGEPKPLPDPSDDSSSPRP</sequence>
<evidence type="ECO:0000256" key="1">
    <source>
        <dbReference type="SAM" id="MobiDB-lite"/>
    </source>
</evidence>
<organism evidence="2 3">
    <name type="scientific">Citricoccus alkalitolerans</name>
    <dbReference type="NCBI Taxonomy" id="246603"/>
    <lineage>
        <taxon>Bacteria</taxon>
        <taxon>Bacillati</taxon>
        <taxon>Actinomycetota</taxon>
        <taxon>Actinomycetes</taxon>
        <taxon>Micrococcales</taxon>
        <taxon>Micrococcaceae</taxon>
        <taxon>Citricoccus</taxon>
    </lineage>
</organism>
<dbReference type="RefSeq" id="WP_344229718.1">
    <property type="nucleotide sequence ID" value="NZ_BAAALH010000002.1"/>
</dbReference>
<feature type="compositionally biased region" description="Acidic residues" evidence="1">
    <location>
        <begin position="1"/>
        <end position="10"/>
    </location>
</feature>
<dbReference type="Proteomes" id="UP001595965">
    <property type="component" value="Unassembled WGS sequence"/>
</dbReference>
<feature type="region of interest" description="Disordered" evidence="1">
    <location>
        <begin position="1"/>
        <end position="26"/>
    </location>
</feature>
<gene>
    <name evidence="2" type="ORF">ACFO0K_03045</name>
</gene>
<name>A0ABV8XYH7_9MICC</name>
<evidence type="ECO:0000313" key="3">
    <source>
        <dbReference type="Proteomes" id="UP001595965"/>
    </source>
</evidence>
<reference evidence="3" key="1">
    <citation type="journal article" date="2019" name="Int. J. Syst. Evol. Microbiol.">
        <title>The Global Catalogue of Microorganisms (GCM) 10K type strain sequencing project: providing services to taxonomists for standard genome sequencing and annotation.</title>
        <authorList>
            <consortium name="The Broad Institute Genomics Platform"/>
            <consortium name="The Broad Institute Genome Sequencing Center for Infectious Disease"/>
            <person name="Wu L."/>
            <person name="Ma J."/>
        </authorList>
    </citation>
    <scope>NUCLEOTIDE SEQUENCE [LARGE SCALE GENOMIC DNA]</scope>
    <source>
        <strain evidence="3">CGMCC 1.12125</strain>
    </source>
</reference>
<proteinExistence type="predicted"/>
<keyword evidence="3" id="KW-1185">Reference proteome</keyword>
<comment type="caution">
    <text evidence="2">The sequence shown here is derived from an EMBL/GenBank/DDBJ whole genome shotgun (WGS) entry which is preliminary data.</text>
</comment>
<feature type="region of interest" description="Disordered" evidence="1">
    <location>
        <begin position="84"/>
        <end position="105"/>
    </location>
</feature>
<dbReference type="EMBL" id="JBHSEN010000001">
    <property type="protein sequence ID" value="MFC4428653.1"/>
    <property type="molecule type" value="Genomic_DNA"/>
</dbReference>
<accession>A0ABV8XYH7</accession>
<feature type="compositionally biased region" description="Basic and acidic residues" evidence="1">
    <location>
        <begin position="11"/>
        <end position="23"/>
    </location>
</feature>
<evidence type="ECO:0000313" key="2">
    <source>
        <dbReference type="EMBL" id="MFC4428653.1"/>
    </source>
</evidence>